<dbReference type="Proteomes" id="UP001597201">
    <property type="component" value="Unassembled WGS sequence"/>
</dbReference>
<comment type="subcellular location">
    <subcellularLocation>
        <location evidence="4">Cytoplasm</location>
    </subcellularLocation>
</comment>
<evidence type="ECO:0000313" key="6">
    <source>
        <dbReference type="EMBL" id="MFD1314509.1"/>
    </source>
</evidence>
<dbReference type="GO" id="GO:0004799">
    <property type="term" value="F:thymidylate synthase activity"/>
    <property type="evidence" value="ECO:0007669"/>
    <property type="project" value="UniProtKB-EC"/>
</dbReference>
<reference evidence="7" key="1">
    <citation type="journal article" date="2019" name="Int. J. Syst. Evol. Microbiol.">
        <title>The Global Catalogue of Microorganisms (GCM) 10K type strain sequencing project: providing services to taxonomists for standard genome sequencing and annotation.</title>
        <authorList>
            <consortium name="The Broad Institute Genomics Platform"/>
            <consortium name="The Broad Institute Genome Sequencing Center for Infectious Disease"/>
            <person name="Wu L."/>
            <person name="Ma J."/>
        </authorList>
    </citation>
    <scope>NUCLEOTIDE SEQUENCE [LARGE SCALE GENOMIC DNA]</scope>
    <source>
        <strain evidence="7">CCUG 61485</strain>
    </source>
</reference>
<feature type="binding site" description="in other chain" evidence="4">
    <location>
        <position position="187"/>
    </location>
    <ligand>
        <name>dUMP</name>
        <dbReference type="ChEBI" id="CHEBI:246422"/>
        <note>ligand shared between dimeric partners</note>
    </ligand>
</feature>
<organism evidence="6 7">
    <name type="scientific">Namhaeicola litoreus</name>
    <dbReference type="NCBI Taxonomy" id="1052145"/>
    <lineage>
        <taxon>Bacteria</taxon>
        <taxon>Pseudomonadati</taxon>
        <taxon>Bacteroidota</taxon>
        <taxon>Flavobacteriia</taxon>
        <taxon>Flavobacteriales</taxon>
        <taxon>Flavobacteriaceae</taxon>
        <taxon>Namhaeicola</taxon>
    </lineage>
</organism>
<feature type="binding site" description="in other chain" evidence="4">
    <location>
        <begin position="217"/>
        <end position="219"/>
    </location>
    <ligand>
        <name>dUMP</name>
        <dbReference type="ChEBI" id="CHEBI:246422"/>
        <note>ligand shared between dimeric partners</note>
    </ligand>
</feature>
<feature type="binding site" evidence="4">
    <location>
        <position position="273"/>
    </location>
    <ligand>
        <name>(6R)-5,10-methylene-5,6,7,8-tetrahydrofolate</name>
        <dbReference type="ChEBI" id="CHEBI:15636"/>
    </ligand>
</feature>
<comment type="caution">
    <text evidence="6">The sequence shown here is derived from an EMBL/GenBank/DDBJ whole genome shotgun (WGS) entry which is preliminary data.</text>
</comment>
<feature type="binding site" description="in other chain" evidence="4">
    <location>
        <begin position="176"/>
        <end position="179"/>
    </location>
    <ligand>
        <name>dUMP</name>
        <dbReference type="ChEBI" id="CHEBI:246422"/>
        <note>ligand shared between dimeric partners</note>
    </ligand>
</feature>
<feature type="active site" description="Nucleophile" evidence="4">
    <location>
        <position position="156"/>
    </location>
</feature>
<keyword evidence="7" id="KW-1185">Reference proteome</keyword>
<evidence type="ECO:0000256" key="1">
    <source>
        <dbReference type="ARBA" id="ARBA00011947"/>
    </source>
</evidence>
<dbReference type="SUPFAM" id="SSF55831">
    <property type="entry name" value="Thymidylate synthase/dCMP hydroxymethylase"/>
    <property type="match status" value="1"/>
</dbReference>
<dbReference type="PANTHER" id="PTHR11548:SF9">
    <property type="entry name" value="THYMIDYLATE SYNTHASE"/>
    <property type="match status" value="1"/>
</dbReference>
<evidence type="ECO:0000256" key="3">
    <source>
        <dbReference type="ARBA" id="ARBA00022679"/>
    </source>
</evidence>
<keyword evidence="4" id="KW-0545">Nucleotide biosynthesis</keyword>
<comment type="subunit">
    <text evidence="4">Homodimer.</text>
</comment>
<dbReference type="InterPro" id="IPR045097">
    <property type="entry name" value="Thymidate_synth/dCMP_Mease"/>
</dbReference>
<dbReference type="EC" id="2.1.1.45" evidence="1 4"/>
<dbReference type="HAMAP" id="MF_00008">
    <property type="entry name" value="Thymidy_synth_bact"/>
    <property type="match status" value="1"/>
</dbReference>
<dbReference type="NCBIfam" id="NF002499">
    <property type="entry name" value="PRK01827.1-5"/>
    <property type="match status" value="1"/>
</dbReference>
<dbReference type="Pfam" id="PF00303">
    <property type="entry name" value="Thymidylat_synt"/>
    <property type="match status" value="1"/>
</dbReference>
<evidence type="ECO:0000256" key="4">
    <source>
        <dbReference type="HAMAP-Rule" id="MF_00008"/>
    </source>
</evidence>
<dbReference type="InterPro" id="IPR036926">
    <property type="entry name" value="Thymidate_synth/dCMP_Mease_sf"/>
</dbReference>
<dbReference type="GO" id="GO:0032259">
    <property type="term" value="P:methylation"/>
    <property type="evidence" value="ECO:0007669"/>
    <property type="project" value="UniProtKB-KW"/>
</dbReference>
<accession>A0ABW3Y188</accession>
<keyword evidence="2 4" id="KW-0489">Methyltransferase</keyword>
<comment type="function">
    <text evidence="4">Catalyzes the reductive methylation of 2'-deoxyuridine-5'-monophosphate (dUMP) to 2'-deoxythymidine-5'-monophosphate (dTMP) while utilizing 5,10-methylenetetrahydrofolate (mTHF) as the methyl donor and reductant in the reaction, yielding dihydrofolate (DHF) as a by-product. This enzymatic reaction provides an intracellular de novo source of dTMP, an essential precursor for DNA biosynthesis.</text>
</comment>
<feature type="binding site" evidence="4">
    <location>
        <position position="51"/>
    </location>
    <ligand>
        <name>(6R)-5,10-methylene-5,6,7,8-tetrahydrofolate</name>
        <dbReference type="ChEBI" id="CHEBI:15636"/>
    </ligand>
</feature>
<comment type="similarity">
    <text evidence="4">Belongs to the thymidylate synthase family. Bacterial-type ThyA subfamily.</text>
</comment>
<keyword evidence="3 4" id="KW-0808">Transferase</keyword>
<evidence type="ECO:0000256" key="2">
    <source>
        <dbReference type="ARBA" id="ARBA00022603"/>
    </source>
</evidence>
<gene>
    <name evidence="4" type="primary">thyA</name>
    <name evidence="6" type="ORF">ACFQ39_02685</name>
</gene>
<evidence type="ECO:0000313" key="7">
    <source>
        <dbReference type="Proteomes" id="UP001597201"/>
    </source>
</evidence>
<proteinExistence type="inferred from homology"/>
<protein>
    <recommendedName>
        <fullName evidence="1 4">Thymidylate synthase</fullName>
        <shortName evidence="4">TS</shortName>
        <shortName evidence="4">TSase</shortName>
        <ecNumber evidence="1 4">2.1.1.45</ecNumber>
    </recommendedName>
</protein>
<dbReference type="Gene3D" id="3.30.572.10">
    <property type="entry name" value="Thymidylate synthase/dCMP hydroxymethylase domain"/>
    <property type="match status" value="1"/>
</dbReference>
<dbReference type="PRINTS" id="PR00108">
    <property type="entry name" value="THYMDSNTHASE"/>
</dbReference>
<keyword evidence="4" id="KW-0963">Cytoplasm</keyword>
<comment type="pathway">
    <text evidence="4">Pyrimidine metabolism; dTTP biosynthesis.</text>
</comment>
<feature type="binding site" evidence="4">
    <location>
        <begin position="123"/>
        <end position="124"/>
    </location>
    <ligand>
        <name>dUMP</name>
        <dbReference type="ChEBI" id="CHEBI:246422"/>
        <note>ligand shared between dimeric partners</note>
    </ligand>
</feature>
<comment type="catalytic activity">
    <reaction evidence="4">
        <text>dUMP + (6R)-5,10-methylene-5,6,7,8-tetrahydrofolate = 7,8-dihydrofolate + dTMP</text>
        <dbReference type="Rhea" id="RHEA:12104"/>
        <dbReference type="ChEBI" id="CHEBI:15636"/>
        <dbReference type="ChEBI" id="CHEBI:57451"/>
        <dbReference type="ChEBI" id="CHEBI:63528"/>
        <dbReference type="ChEBI" id="CHEBI:246422"/>
        <dbReference type="EC" id="2.1.1.45"/>
    </reaction>
</comment>
<feature type="binding site" description="in other chain" evidence="4">
    <location>
        <position position="21"/>
    </location>
    <ligand>
        <name>dUMP</name>
        <dbReference type="ChEBI" id="CHEBI:246422"/>
        <note>ligand shared between dimeric partners</note>
    </ligand>
</feature>
<name>A0ABW3Y188_9FLAO</name>
<dbReference type="NCBIfam" id="TIGR03284">
    <property type="entry name" value="thym_sym"/>
    <property type="match status" value="2"/>
</dbReference>
<sequence length="274" mass="31326">MKQYLDLIKHVRDNGISKTDRTGTGTKSVFGYQMRFNLEDGFPLVTTKKLHLKSIIHELLWFLKGETNIQYLKDNGVKIWDAWADENGDLGPVYGYQWRNWNGDGIDQITELIQTIKTNPDSRRMMVSAWNPSVLPDTKISFAENVANGKAALPPCHAFFQFYVSDGKLSCQLYQRSADVFLGVPFNIASYALFTMMVAHVTGLGYGEFIHTFGDAHIYNNHQEQIDLQLTREPRELPQMILNPDIKNIFDFTFEDFTLVNYNPHPHIKGAVSV</sequence>
<dbReference type="NCBIfam" id="NF002497">
    <property type="entry name" value="PRK01827.1-3"/>
    <property type="match status" value="1"/>
</dbReference>
<dbReference type="CDD" id="cd00351">
    <property type="entry name" value="TS_Pyrimidine_HMase"/>
    <property type="match status" value="1"/>
</dbReference>
<dbReference type="InterPro" id="IPR000398">
    <property type="entry name" value="Thymidylate_synthase"/>
</dbReference>
<evidence type="ECO:0000259" key="5">
    <source>
        <dbReference type="Pfam" id="PF00303"/>
    </source>
</evidence>
<dbReference type="InterPro" id="IPR023451">
    <property type="entry name" value="Thymidate_synth/dCMP_Mease_dom"/>
</dbReference>
<dbReference type="PANTHER" id="PTHR11548">
    <property type="entry name" value="THYMIDYLATE SYNTHASE 1"/>
    <property type="match status" value="1"/>
</dbReference>
<dbReference type="RefSeq" id="WP_377176180.1">
    <property type="nucleotide sequence ID" value="NZ_JBHTMY010000002.1"/>
</dbReference>
<feature type="binding site" evidence="4">
    <location>
        <position position="179"/>
    </location>
    <ligand>
        <name>(6R)-5,10-methylene-5,6,7,8-tetrahydrofolate</name>
        <dbReference type="ChEBI" id="CHEBI:15636"/>
    </ligand>
</feature>
<dbReference type="EMBL" id="JBHTMY010000002">
    <property type="protein sequence ID" value="MFD1314509.1"/>
    <property type="molecule type" value="Genomic_DNA"/>
</dbReference>
<feature type="domain" description="Thymidylate synthase/dCMP hydroxymethylase" evidence="5">
    <location>
        <begin position="2"/>
        <end position="274"/>
    </location>
</feature>